<name>A0A3N0Y584_ANAGA</name>
<organism evidence="2 3">
    <name type="scientific">Anabarilius grahami</name>
    <name type="common">Kanglang fish</name>
    <name type="synonym">Barilius grahami</name>
    <dbReference type="NCBI Taxonomy" id="495550"/>
    <lineage>
        <taxon>Eukaryota</taxon>
        <taxon>Metazoa</taxon>
        <taxon>Chordata</taxon>
        <taxon>Craniata</taxon>
        <taxon>Vertebrata</taxon>
        <taxon>Euteleostomi</taxon>
        <taxon>Actinopterygii</taxon>
        <taxon>Neopterygii</taxon>
        <taxon>Teleostei</taxon>
        <taxon>Ostariophysi</taxon>
        <taxon>Cypriniformes</taxon>
        <taxon>Xenocyprididae</taxon>
        <taxon>Xenocypridinae</taxon>
        <taxon>Xenocypridinae incertae sedis</taxon>
        <taxon>Anabarilius</taxon>
    </lineage>
</organism>
<protein>
    <submittedName>
        <fullName evidence="2">Uncharacterized protein</fullName>
    </submittedName>
</protein>
<evidence type="ECO:0000256" key="1">
    <source>
        <dbReference type="SAM" id="MobiDB-lite"/>
    </source>
</evidence>
<evidence type="ECO:0000313" key="3">
    <source>
        <dbReference type="Proteomes" id="UP000281406"/>
    </source>
</evidence>
<dbReference type="EMBL" id="RJVU01051924">
    <property type="protein sequence ID" value="ROL41264.1"/>
    <property type="molecule type" value="Genomic_DNA"/>
</dbReference>
<gene>
    <name evidence="2" type="ORF">DPX16_5373</name>
</gene>
<dbReference type="AlphaFoldDB" id="A0A3N0Y584"/>
<proteinExistence type="predicted"/>
<comment type="caution">
    <text evidence="2">The sequence shown here is derived from an EMBL/GenBank/DDBJ whole genome shotgun (WGS) entry which is preliminary data.</text>
</comment>
<evidence type="ECO:0000313" key="2">
    <source>
        <dbReference type="EMBL" id="ROL41264.1"/>
    </source>
</evidence>
<dbReference type="Proteomes" id="UP000281406">
    <property type="component" value="Unassembled WGS sequence"/>
</dbReference>
<feature type="region of interest" description="Disordered" evidence="1">
    <location>
        <begin position="116"/>
        <end position="157"/>
    </location>
</feature>
<reference evidence="2 3" key="1">
    <citation type="submission" date="2018-10" db="EMBL/GenBank/DDBJ databases">
        <title>Genome assembly for a Yunnan-Guizhou Plateau 3E fish, Anabarilius grahami (Regan), and its evolutionary and genetic applications.</title>
        <authorList>
            <person name="Jiang W."/>
        </authorList>
    </citation>
    <scope>NUCLEOTIDE SEQUENCE [LARGE SCALE GENOMIC DNA]</scope>
    <source>
        <strain evidence="2">AG-KIZ</strain>
        <tissue evidence="2">Muscle</tissue>
    </source>
</reference>
<sequence>MALGKQSILHDDPSVGISRKPTKVLQYADPRSSWFVVHARMLMIAEQNHEKRSVLKRKLEPFFHLALTCPFDDESLKSMFWIGVNFHRPVDLPDTTDLNWREAHHQVRLMMSVRPRSRTLPDPEPESPPCTRACPSADGELPPITTRQPEPEKKMPGLILSRKWSSIMRLAD</sequence>
<accession>A0A3N0Y584</accession>
<dbReference type="OrthoDB" id="8986790at2759"/>
<keyword evidence="3" id="KW-1185">Reference proteome</keyword>